<organism evidence="1">
    <name type="scientific">marine sediment metagenome</name>
    <dbReference type="NCBI Taxonomy" id="412755"/>
    <lineage>
        <taxon>unclassified sequences</taxon>
        <taxon>metagenomes</taxon>
        <taxon>ecological metagenomes</taxon>
    </lineage>
</organism>
<accession>X1BEK6</accession>
<comment type="caution">
    <text evidence="1">The sequence shown here is derived from an EMBL/GenBank/DDBJ whole genome shotgun (WGS) entry which is preliminary data.</text>
</comment>
<gene>
    <name evidence="1" type="ORF">S01H4_33441</name>
</gene>
<dbReference type="AlphaFoldDB" id="X1BEK6"/>
<proteinExistence type="predicted"/>
<dbReference type="EMBL" id="BART01017600">
    <property type="protein sequence ID" value="GAG79642.1"/>
    <property type="molecule type" value="Genomic_DNA"/>
</dbReference>
<name>X1BEK6_9ZZZZ</name>
<reference evidence="1" key="1">
    <citation type="journal article" date="2014" name="Front. Microbiol.">
        <title>High frequency of phylogenetically diverse reductive dehalogenase-homologous genes in deep subseafloor sedimentary metagenomes.</title>
        <authorList>
            <person name="Kawai M."/>
            <person name="Futagami T."/>
            <person name="Toyoda A."/>
            <person name="Takaki Y."/>
            <person name="Nishi S."/>
            <person name="Hori S."/>
            <person name="Arai W."/>
            <person name="Tsubouchi T."/>
            <person name="Morono Y."/>
            <person name="Uchiyama I."/>
            <person name="Ito T."/>
            <person name="Fujiyama A."/>
            <person name="Inagaki F."/>
            <person name="Takami H."/>
        </authorList>
    </citation>
    <scope>NUCLEOTIDE SEQUENCE</scope>
    <source>
        <strain evidence="1">Expedition CK06-06</strain>
    </source>
</reference>
<evidence type="ECO:0000313" key="1">
    <source>
        <dbReference type="EMBL" id="GAG79642.1"/>
    </source>
</evidence>
<protein>
    <submittedName>
        <fullName evidence="1">Uncharacterized protein</fullName>
    </submittedName>
</protein>
<sequence>MFITKKRLEKIKKAEYERGLALGYNVGLNRLILEIALTKVEEEISEIIKESKF</sequence>